<sequence length="174" mass="20716">MKKSSFELALNKLLILYIIDNFNHRLKENDLSYFVLDIELFNYFYFKQYLKELESTGLVLFDNDKKYYLSEDGVKTLNIFYEQIPEENIKFLDEKMEAYHHELLLKNSVSAEVMERDGSHYAQLKIRDDEIEVLDLKIETSDATMAKKISANFKKNPEEIYSEILKILTEEENK</sequence>
<evidence type="ECO:0000313" key="1">
    <source>
        <dbReference type="EMBL" id="KXA31700.1"/>
    </source>
</evidence>
<evidence type="ECO:0008006" key="3">
    <source>
        <dbReference type="Google" id="ProtNLM"/>
    </source>
</evidence>
<name>A0A133PSA0_9FIRM</name>
<protein>
    <recommendedName>
        <fullName evidence="3">DUF4364 domain-containing protein</fullName>
    </recommendedName>
</protein>
<dbReference type="Pfam" id="PF14277">
    <property type="entry name" value="DUF4364"/>
    <property type="match status" value="1"/>
</dbReference>
<comment type="caution">
    <text evidence="1">The sequence shown here is derived from an EMBL/GenBank/DDBJ whole genome shotgun (WGS) entry which is preliminary data.</text>
</comment>
<proteinExistence type="predicted"/>
<dbReference type="PATRIC" id="fig|54005.3.peg.226"/>
<organism evidence="1">
    <name type="scientific">Peptoniphilus harei</name>
    <dbReference type="NCBI Taxonomy" id="54005"/>
    <lineage>
        <taxon>Bacteria</taxon>
        <taxon>Bacillati</taxon>
        <taxon>Bacillota</taxon>
        <taxon>Tissierellia</taxon>
        <taxon>Tissierellales</taxon>
        <taxon>Peptoniphilaceae</taxon>
        <taxon>Peptoniphilus</taxon>
    </lineage>
</organism>
<dbReference type="Proteomes" id="UP000070174">
    <property type="component" value="Unassembled WGS sequence"/>
</dbReference>
<dbReference type="AlphaFoldDB" id="A0A133PSA0"/>
<dbReference type="EMBL" id="LRQE01000004">
    <property type="protein sequence ID" value="KXA31700.1"/>
    <property type="molecule type" value="Genomic_DNA"/>
</dbReference>
<evidence type="ECO:0000313" key="2">
    <source>
        <dbReference type="Proteomes" id="UP000070174"/>
    </source>
</evidence>
<dbReference type="RefSeq" id="WP_060799567.1">
    <property type="nucleotide sequence ID" value="NZ_KQ957086.1"/>
</dbReference>
<dbReference type="InterPro" id="IPR025374">
    <property type="entry name" value="DUF4364"/>
</dbReference>
<dbReference type="InterPro" id="IPR036390">
    <property type="entry name" value="WH_DNA-bd_sf"/>
</dbReference>
<dbReference type="SUPFAM" id="SSF46785">
    <property type="entry name" value="Winged helix' DNA-binding domain"/>
    <property type="match status" value="1"/>
</dbReference>
<gene>
    <name evidence="1" type="ORF">HMPREF3229_00229</name>
</gene>
<accession>A0A133PSA0</accession>
<reference evidence="1 2" key="1">
    <citation type="submission" date="2016-01" db="EMBL/GenBank/DDBJ databases">
        <authorList>
            <person name="Oliw E.H."/>
        </authorList>
    </citation>
    <scope>NUCLEOTIDE SEQUENCE [LARGE SCALE GENOMIC DNA]</scope>
    <source>
        <strain evidence="1 2">CMW7756A</strain>
    </source>
</reference>